<gene>
    <name evidence="1" type="ORF">Mth01_42830</name>
</gene>
<name>A0A8J3RCE0_9ACTN</name>
<keyword evidence="2" id="KW-1185">Reference proteome</keyword>
<dbReference type="AlphaFoldDB" id="A0A8J3RCE0"/>
<protein>
    <submittedName>
        <fullName evidence="1">Uncharacterized protein</fullName>
    </submittedName>
</protein>
<dbReference type="EMBL" id="BOOG01000043">
    <property type="protein sequence ID" value="GIH72030.1"/>
    <property type="molecule type" value="Genomic_DNA"/>
</dbReference>
<evidence type="ECO:0000313" key="2">
    <source>
        <dbReference type="Proteomes" id="UP000610966"/>
    </source>
</evidence>
<accession>A0A8J3RCE0</accession>
<evidence type="ECO:0000313" key="1">
    <source>
        <dbReference type="EMBL" id="GIH72030.1"/>
    </source>
</evidence>
<dbReference type="Proteomes" id="UP000610966">
    <property type="component" value="Unassembled WGS sequence"/>
</dbReference>
<proteinExistence type="predicted"/>
<reference evidence="1" key="1">
    <citation type="submission" date="2021-01" db="EMBL/GenBank/DDBJ databases">
        <title>Whole genome shotgun sequence of Sphaerimonospora thailandensis NBRC 107569.</title>
        <authorList>
            <person name="Komaki H."/>
            <person name="Tamura T."/>
        </authorList>
    </citation>
    <scope>NUCLEOTIDE SEQUENCE</scope>
    <source>
        <strain evidence="1">NBRC 107569</strain>
    </source>
</reference>
<comment type="caution">
    <text evidence="1">The sequence shown here is derived from an EMBL/GenBank/DDBJ whole genome shotgun (WGS) entry which is preliminary data.</text>
</comment>
<organism evidence="1 2">
    <name type="scientific">Sphaerimonospora thailandensis</name>
    <dbReference type="NCBI Taxonomy" id="795644"/>
    <lineage>
        <taxon>Bacteria</taxon>
        <taxon>Bacillati</taxon>
        <taxon>Actinomycetota</taxon>
        <taxon>Actinomycetes</taxon>
        <taxon>Streptosporangiales</taxon>
        <taxon>Streptosporangiaceae</taxon>
        <taxon>Sphaerimonospora</taxon>
    </lineage>
</organism>
<sequence>MAPWTLTQHSERMDTPTAEFLPGLTLSRILYEEAVRPILEKEHPGLRYAAARVGPGSEVLGFDTARSTDHDWGPRLELFLTPEDAAAHAANLHRLLAYRLPKQIRGWPTHFQHRHPGDPVGHMEVTDGPVDHRVSITTVDTWLSAHLGLHQETVELTVGDWLAMP</sequence>